<keyword evidence="1" id="KW-0479">Metal-binding</keyword>
<keyword evidence="9" id="KW-1185">Reference proteome</keyword>
<sequence>MPLASTRPFPVPRFAPTSSSGLGSPSSAAVFLACLVWRCCYERRPANLKASLLRPPPRPPLPSSCRPAYPNPADRRLPASSIGDPIAQPPTPKKTPSAVVASPRFETPKHYQGSFHDAGGLTPHFAEDYSVFNTTPGNLSGAQGPFADFIPATPSTSSGAHKRLLSAEGLAAEIASHANHFSPDPGAVLPPVHRSRRLPSSPDPLTNRQELAQRSPTLSVARSAKKSRRGPPAGPPETSQVVSPPPTARKGERMLAPKPSMHNDQPFGQPDFVDPAQPDMGALLSTSTDFFNYPMSAPATAPVNLWDPVMSMGMDLDFNVASAMALQSPTSSHRHTGSFDWNADIQLFQDINPVLPSSNQENVHPARAERALAPKPPAASSDALPMAAAQTTQTTALDGPLTLMTAGDSVDPGLLFSRPQTSAMDADFNAMARSGYGSAEEAIGPSSKLPAAGHLRKSTSLRGTRSGKLPGRALASSPIKPSVRPGLGRSYSENRGRRALGRAALPTLAPAARPEPPQASRGTGVPVARAAGRSSGRISPSKTMSRLSSLASIPETSPHCRPRLSVRLTIDAHGRARAETTDEGEGLGLSGGIRRSKSARVAMGSRRLDSSDDDSSTDDEPIIIPSRNSSFHASFALPDPHKPVGSIFHSSRRSISDRSASNSANDAESEAETVINERQRKGGDATSELRKVVEDRQKRSSLLGSARSQRFTSASMGNFPGGIISPTSLAGSSCGPEGLGVRCLCDKTTADDGDGFMLQCEACEMWLHGACINVTRRSRPSVYICLFCVNTPNKRSRENALGIGAMVSPLANKYFRSFR</sequence>
<accession>A0A151GT60</accession>
<feature type="region of interest" description="Disordered" evidence="6">
    <location>
        <begin position="440"/>
        <end position="559"/>
    </location>
</feature>
<dbReference type="PROSITE" id="PS50016">
    <property type="entry name" value="ZF_PHD_2"/>
    <property type="match status" value="1"/>
</dbReference>
<evidence type="ECO:0000256" key="6">
    <source>
        <dbReference type="SAM" id="MobiDB-lite"/>
    </source>
</evidence>
<dbReference type="InParanoid" id="A0A151GT60"/>
<keyword evidence="2 5" id="KW-0863">Zinc-finger</keyword>
<dbReference type="PANTHER" id="PTHR46462">
    <property type="entry name" value="UPSET, ISOFORM A"/>
    <property type="match status" value="1"/>
</dbReference>
<evidence type="ECO:0000256" key="2">
    <source>
        <dbReference type="ARBA" id="ARBA00022771"/>
    </source>
</evidence>
<protein>
    <recommendedName>
        <fullName evidence="7">PHD-type domain-containing protein</fullName>
    </recommendedName>
</protein>
<dbReference type="SMART" id="SM00249">
    <property type="entry name" value="PHD"/>
    <property type="match status" value="1"/>
</dbReference>
<dbReference type="PROSITE" id="PS51257">
    <property type="entry name" value="PROKAR_LIPOPROTEIN"/>
    <property type="match status" value="1"/>
</dbReference>
<feature type="compositionally biased region" description="Basic and acidic residues" evidence="6">
    <location>
        <begin position="675"/>
        <end position="698"/>
    </location>
</feature>
<dbReference type="InterPro" id="IPR019786">
    <property type="entry name" value="Zinc_finger_PHD-type_CS"/>
</dbReference>
<evidence type="ECO:0000313" key="9">
    <source>
        <dbReference type="Proteomes" id="UP000076580"/>
    </source>
</evidence>
<dbReference type="RefSeq" id="XP_040659544.1">
    <property type="nucleotide sequence ID" value="XM_040798661.1"/>
</dbReference>
<feature type="compositionally biased region" description="Acidic residues" evidence="6">
    <location>
        <begin position="611"/>
        <end position="621"/>
    </location>
</feature>
<keyword evidence="4" id="KW-0156">Chromatin regulator</keyword>
<dbReference type="InterPro" id="IPR013083">
    <property type="entry name" value="Znf_RING/FYVE/PHD"/>
</dbReference>
<dbReference type="PANTHER" id="PTHR46462:SF3">
    <property type="entry name" value="UPSET, ISOFORM A"/>
    <property type="match status" value="1"/>
</dbReference>
<feature type="region of interest" description="Disordered" evidence="6">
    <location>
        <begin position="357"/>
        <end position="390"/>
    </location>
</feature>
<evidence type="ECO:0000256" key="3">
    <source>
        <dbReference type="ARBA" id="ARBA00022833"/>
    </source>
</evidence>
<feature type="compositionally biased region" description="Polar residues" evidence="6">
    <location>
        <begin position="203"/>
        <end position="220"/>
    </location>
</feature>
<dbReference type="PROSITE" id="PS01359">
    <property type="entry name" value="ZF_PHD_1"/>
    <property type="match status" value="1"/>
</dbReference>
<feature type="compositionally biased region" description="Low complexity" evidence="6">
    <location>
        <begin position="378"/>
        <end position="390"/>
    </location>
</feature>
<dbReference type="EMBL" id="LAYC01000001">
    <property type="protein sequence ID" value="KYK60192.1"/>
    <property type="molecule type" value="Genomic_DNA"/>
</dbReference>
<feature type="region of interest" description="Disordered" evidence="6">
    <location>
        <begin position="50"/>
        <end position="98"/>
    </location>
</feature>
<dbReference type="Pfam" id="PF20826">
    <property type="entry name" value="PHD_5"/>
    <property type="match status" value="1"/>
</dbReference>
<evidence type="ECO:0000259" key="7">
    <source>
        <dbReference type="PROSITE" id="PS50016"/>
    </source>
</evidence>
<dbReference type="GO" id="GO:0008270">
    <property type="term" value="F:zinc ion binding"/>
    <property type="evidence" value="ECO:0007669"/>
    <property type="project" value="UniProtKB-KW"/>
</dbReference>
<feature type="compositionally biased region" description="Low complexity" evidence="6">
    <location>
        <begin position="657"/>
        <end position="666"/>
    </location>
</feature>
<name>A0A151GT60_DRECN</name>
<feature type="region of interest" description="Disordered" evidence="6">
    <location>
        <begin position="574"/>
        <end position="625"/>
    </location>
</feature>
<evidence type="ECO:0000313" key="8">
    <source>
        <dbReference type="EMBL" id="KYK60192.1"/>
    </source>
</evidence>
<organism evidence="8 9">
    <name type="scientific">Drechmeria coniospora</name>
    <name type="common">Nematophagous fungus</name>
    <name type="synonym">Meria coniospora</name>
    <dbReference type="NCBI Taxonomy" id="98403"/>
    <lineage>
        <taxon>Eukaryota</taxon>
        <taxon>Fungi</taxon>
        <taxon>Dikarya</taxon>
        <taxon>Ascomycota</taxon>
        <taxon>Pezizomycotina</taxon>
        <taxon>Sordariomycetes</taxon>
        <taxon>Hypocreomycetidae</taxon>
        <taxon>Hypocreales</taxon>
        <taxon>Ophiocordycipitaceae</taxon>
        <taxon>Drechmeria</taxon>
    </lineage>
</organism>
<dbReference type="InterPro" id="IPR019787">
    <property type="entry name" value="Znf_PHD-finger"/>
</dbReference>
<dbReference type="GO" id="GO:0006325">
    <property type="term" value="P:chromatin organization"/>
    <property type="evidence" value="ECO:0007669"/>
    <property type="project" value="UniProtKB-KW"/>
</dbReference>
<feature type="region of interest" description="Disordered" evidence="6">
    <location>
        <begin position="181"/>
        <end position="279"/>
    </location>
</feature>
<feature type="compositionally biased region" description="Polar residues" evidence="6">
    <location>
        <begin position="536"/>
        <end position="555"/>
    </location>
</feature>
<comment type="caution">
    <text evidence="8">The sequence shown here is derived from an EMBL/GenBank/DDBJ whole genome shotgun (WGS) entry which is preliminary data.</text>
</comment>
<feature type="region of interest" description="Disordered" evidence="6">
    <location>
        <begin position="644"/>
        <end position="707"/>
    </location>
</feature>
<evidence type="ECO:0000256" key="5">
    <source>
        <dbReference type="PROSITE-ProRule" id="PRU00146"/>
    </source>
</evidence>
<dbReference type="InterPro" id="IPR011011">
    <property type="entry name" value="Znf_FYVE_PHD"/>
</dbReference>
<feature type="compositionally biased region" description="Low complexity" evidence="6">
    <location>
        <begin position="501"/>
        <end position="512"/>
    </location>
</feature>
<gene>
    <name evidence="8" type="ORF">DCS_01328</name>
</gene>
<dbReference type="STRING" id="98403.A0A151GT60"/>
<dbReference type="Gene3D" id="3.30.40.10">
    <property type="entry name" value="Zinc/RING finger domain, C3HC4 (zinc finger)"/>
    <property type="match status" value="1"/>
</dbReference>
<evidence type="ECO:0000256" key="1">
    <source>
        <dbReference type="ARBA" id="ARBA00022723"/>
    </source>
</evidence>
<dbReference type="AlphaFoldDB" id="A0A151GT60"/>
<feature type="region of interest" description="Disordered" evidence="6">
    <location>
        <begin position="1"/>
        <end position="24"/>
    </location>
</feature>
<dbReference type="Proteomes" id="UP000076580">
    <property type="component" value="Chromosome 01"/>
</dbReference>
<feature type="domain" description="PHD-type" evidence="7">
    <location>
        <begin position="740"/>
        <end position="791"/>
    </location>
</feature>
<reference evidence="8 9" key="1">
    <citation type="journal article" date="2016" name="Sci. Rep.">
        <title>Insights into Adaptations to a Near-Obligate Nematode Endoparasitic Lifestyle from the Finished Genome of Drechmeria coniospora.</title>
        <authorList>
            <person name="Zhang L."/>
            <person name="Zhou Z."/>
            <person name="Guo Q."/>
            <person name="Fokkens L."/>
            <person name="Miskei M."/>
            <person name="Pocsi I."/>
            <person name="Zhang W."/>
            <person name="Chen M."/>
            <person name="Wang L."/>
            <person name="Sun Y."/>
            <person name="Donzelli B.G."/>
            <person name="Gibson D.M."/>
            <person name="Nelson D.R."/>
            <person name="Luo J.G."/>
            <person name="Rep M."/>
            <person name="Liu H."/>
            <person name="Yang S."/>
            <person name="Wang J."/>
            <person name="Krasnoff S.B."/>
            <person name="Xu Y."/>
            <person name="Molnar I."/>
            <person name="Lin M."/>
        </authorList>
    </citation>
    <scope>NUCLEOTIDE SEQUENCE [LARGE SCALE GENOMIC DNA]</scope>
    <source>
        <strain evidence="8 9">ARSEF 6962</strain>
    </source>
</reference>
<dbReference type="SUPFAM" id="SSF57903">
    <property type="entry name" value="FYVE/PHD zinc finger"/>
    <property type="match status" value="1"/>
</dbReference>
<dbReference type="GeneID" id="63713971"/>
<evidence type="ECO:0000256" key="4">
    <source>
        <dbReference type="ARBA" id="ARBA00022853"/>
    </source>
</evidence>
<dbReference type="InterPro" id="IPR001965">
    <property type="entry name" value="Znf_PHD"/>
</dbReference>
<keyword evidence="3" id="KW-0862">Zinc</keyword>
<proteinExistence type="predicted"/>